<organism evidence="1 2">
    <name type="scientific">Brevibacterium siliguriense</name>
    <dbReference type="NCBI Taxonomy" id="1136497"/>
    <lineage>
        <taxon>Bacteria</taxon>
        <taxon>Bacillati</taxon>
        <taxon>Actinomycetota</taxon>
        <taxon>Actinomycetes</taxon>
        <taxon>Micrococcales</taxon>
        <taxon>Brevibacteriaceae</taxon>
        <taxon>Brevibacterium</taxon>
    </lineage>
</organism>
<name>A0A1H1SKI5_9MICO</name>
<dbReference type="EMBL" id="LT629766">
    <property type="protein sequence ID" value="SDS47869.1"/>
    <property type="molecule type" value="Genomic_DNA"/>
</dbReference>
<dbReference type="Proteomes" id="UP000199597">
    <property type="component" value="Chromosome I"/>
</dbReference>
<proteinExistence type="predicted"/>
<accession>A0A1H1SKI5</accession>
<gene>
    <name evidence="1" type="ORF">SAMN04489752_1804</name>
</gene>
<reference evidence="2" key="1">
    <citation type="submission" date="2016-10" db="EMBL/GenBank/DDBJ databases">
        <authorList>
            <person name="Varghese N."/>
            <person name="Submissions S."/>
        </authorList>
    </citation>
    <scope>NUCLEOTIDE SEQUENCE [LARGE SCALE GENOMIC DNA]</scope>
    <source>
        <strain evidence="2">DSM 23676</strain>
    </source>
</reference>
<keyword evidence="2" id="KW-1185">Reference proteome</keyword>
<dbReference type="AlphaFoldDB" id="A0A1H1SKI5"/>
<protein>
    <submittedName>
        <fullName evidence="1">Uncharacterized protein</fullName>
    </submittedName>
</protein>
<sequence>MVELSEAPKSLSTLRSHHLKEAVESVVVFSTVAGIFWLLDFATGASPSVPQLLVTVTVPAALLKEYVVYASAVKRLGFIDVPKAAMADTSASYRH</sequence>
<evidence type="ECO:0000313" key="1">
    <source>
        <dbReference type="EMBL" id="SDS47869.1"/>
    </source>
</evidence>
<evidence type="ECO:0000313" key="2">
    <source>
        <dbReference type="Proteomes" id="UP000199597"/>
    </source>
</evidence>